<keyword evidence="2" id="KW-0812">Transmembrane</keyword>
<dbReference type="PANTHER" id="PTHR21398:SF6">
    <property type="entry name" value="AGAP007094-PA"/>
    <property type="match status" value="1"/>
</dbReference>
<accession>A0AAW1IAH9</accession>
<evidence type="ECO:0000313" key="4">
    <source>
        <dbReference type="Proteomes" id="UP001458880"/>
    </source>
</evidence>
<proteinExistence type="predicted"/>
<keyword evidence="2" id="KW-0472">Membrane</keyword>
<protein>
    <submittedName>
        <fullName evidence="3">DM4/DM12 family</fullName>
    </submittedName>
</protein>
<dbReference type="Proteomes" id="UP001458880">
    <property type="component" value="Unassembled WGS sequence"/>
</dbReference>
<dbReference type="EMBL" id="JASPKY010000701">
    <property type="protein sequence ID" value="KAK9686504.1"/>
    <property type="molecule type" value="Genomic_DNA"/>
</dbReference>
<keyword evidence="2" id="KW-1133">Transmembrane helix</keyword>
<organism evidence="3 4">
    <name type="scientific">Popillia japonica</name>
    <name type="common">Japanese beetle</name>
    <dbReference type="NCBI Taxonomy" id="7064"/>
    <lineage>
        <taxon>Eukaryota</taxon>
        <taxon>Metazoa</taxon>
        <taxon>Ecdysozoa</taxon>
        <taxon>Arthropoda</taxon>
        <taxon>Hexapoda</taxon>
        <taxon>Insecta</taxon>
        <taxon>Pterygota</taxon>
        <taxon>Neoptera</taxon>
        <taxon>Endopterygota</taxon>
        <taxon>Coleoptera</taxon>
        <taxon>Polyphaga</taxon>
        <taxon>Scarabaeiformia</taxon>
        <taxon>Scarabaeidae</taxon>
        <taxon>Rutelinae</taxon>
        <taxon>Popillia</taxon>
    </lineage>
</organism>
<dbReference type="InterPro" id="IPR006631">
    <property type="entry name" value="DM4_12"/>
</dbReference>
<keyword evidence="4" id="KW-1185">Reference proteome</keyword>
<gene>
    <name evidence="3" type="ORF">QE152_g37146</name>
</gene>
<feature type="transmembrane region" description="Helical" evidence="2">
    <location>
        <begin position="23"/>
        <end position="41"/>
    </location>
</feature>
<evidence type="ECO:0000256" key="1">
    <source>
        <dbReference type="SAM" id="MobiDB-lite"/>
    </source>
</evidence>
<feature type="compositionally biased region" description="Polar residues" evidence="1">
    <location>
        <begin position="282"/>
        <end position="295"/>
    </location>
</feature>
<dbReference type="Pfam" id="PF07841">
    <property type="entry name" value="DM4_12"/>
    <property type="match status" value="1"/>
</dbReference>
<dbReference type="SMART" id="SM00718">
    <property type="entry name" value="DM4_12"/>
    <property type="match status" value="1"/>
</dbReference>
<name>A0AAW1IAH9_POPJA</name>
<dbReference type="PANTHER" id="PTHR21398">
    <property type="entry name" value="AGAP007094-PA"/>
    <property type="match status" value="1"/>
</dbReference>
<dbReference type="AlphaFoldDB" id="A0AAW1IAH9"/>
<reference evidence="3 4" key="1">
    <citation type="journal article" date="2024" name="BMC Genomics">
        <title>De novo assembly and annotation of Popillia japonica's genome with initial clues to its potential as an invasive pest.</title>
        <authorList>
            <person name="Cucini C."/>
            <person name="Boschi S."/>
            <person name="Funari R."/>
            <person name="Cardaioli E."/>
            <person name="Iannotti N."/>
            <person name="Marturano G."/>
            <person name="Paoli F."/>
            <person name="Bruttini M."/>
            <person name="Carapelli A."/>
            <person name="Frati F."/>
            <person name="Nardi F."/>
        </authorList>
    </citation>
    <scope>NUCLEOTIDE SEQUENCE [LARGE SCALE GENOMIC DNA]</scope>
    <source>
        <strain evidence="3">DMR45628</strain>
    </source>
</reference>
<sequence>MRYFATSEMLINAMKIYEYLTKALRSFPIILLFISIFNVAISIQKGHSRQKRILWVTSDGRLALPPGTTLVIAPSLSLPFVRYPPEGFFSNMTISLPFTIDFAKLGLTDNENPYGVLPPLLARSMGGSVADLLGQYIAKMLFHHKYKRHKRDEAPSVPESHKDAFHGGERALLYLVVQEFLENFGMDGKACLLRAICEIHAHPLTNYGFVGEIAKLFLSASKSPYAYLLQEYVQAENAGRGKPGSPGECWPYIKDCPKSLFLPKHNKYTSNRIEDDEELQEVSDTGTSGKSTKVTYTPGVHI</sequence>
<evidence type="ECO:0000313" key="3">
    <source>
        <dbReference type="EMBL" id="KAK9686504.1"/>
    </source>
</evidence>
<evidence type="ECO:0000256" key="2">
    <source>
        <dbReference type="SAM" id="Phobius"/>
    </source>
</evidence>
<feature type="region of interest" description="Disordered" evidence="1">
    <location>
        <begin position="272"/>
        <end position="302"/>
    </location>
</feature>
<comment type="caution">
    <text evidence="3">The sequence shown here is derived from an EMBL/GenBank/DDBJ whole genome shotgun (WGS) entry which is preliminary data.</text>
</comment>